<keyword evidence="3 6" id="KW-0815">Transposition</keyword>
<evidence type="ECO:0000313" key="7">
    <source>
        <dbReference type="EMBL" id="CDI03770.1"/>
    </source>
</evidence>
<keyword evidence="6" id="KW-0814">Transposable element</keyword>
<dbReference type="PANTHER" id="PTHR33217:SF5">
    <property type="entry name" value="MUTATOR FAMILY TRANSPOSASE"/>
    <property type="match status" value="1"/>
</dbReference>
<evidence type="ECO:0000256" key="2">
    <source>
        <dbReference type="ARBA" id="ARBA00010961"/>
    </source>
</evidence>
<evidence type="ECO:0000256" key="1">
    <source>
        <dbReference type="ARBA" id="ARBA00002190"/>
    </source>
</evidence>
<sequence length="78" mass="8747">MTTRDIADTLQDIYGAEVSATLVAKVTDAVWETVQAWQSRPLEAVYPILYLDGLVIKVHHENRVINKGSAHETEIKAR</sequence>
<name>W6MBY5_9GAMM</name>
<reference evidence="7" key="1">
    <citation type="submission" date="2013-07" db="EMBL/GenBank/DDBJ databases">
        <authorList>
            <person name="McIlroy S."/>
        </authorList>
    </citation>
    <scope>NUCLEOTIDE SEQUENCE [LARGE SCALE GENOMIC DNA]</scope>
    <source>
        <strain evidence="7">Run_A_D11</strain>
    </source>
</reference>
<organism evidence="7 8">
    <name type="scientific">Candidatus Competibacter denitrificans Run_A_D11</name>
    <dbReference type="NCBI Taxonomy" id="1400863"/>
    <lineage>
        <taxon>Bacteria</taxon>
        <taxon>Pseudomonadati</taxon>
        <taxon>Pseudomonadota</taxon>
        <taxon>Gammaproteobacteria</taxon>
        <taxon>Candidatus Competibacteraceae</taxon>
        <taxon>Candidatus Competibacter</taxon>
    </lineage>
</organism>
<evidence type="ECO:0000256" key="5">
    <source>
        <dbReference type="ARBA" id="ARBA00023172"/>
    </source>
</evidence>
<keyword evidence="8" id="KW-1185">Reference proteome</keyword>
<proteinExistence type="inferred from homology"/>
<dbReference type="PANTHER" id="PTHR33217">
    <property type="entry name" value="TRANSPOSASE FOR INSERTION SEQUENCE ELEMENT IS1081"/>
    <property type="match status" value="1"/>
</dbReference>
<evidence type="ECO:0000313" key="8">
    <source>
        <dbReference type="Proteomes" id="UP000035760"/>
    </source>
</evidence>
<dbReference type="EMBL" id="CBTJ020000076">
    <property type="protein sequence ID" value="CDI03770.1"/>
    <property type="molecule type" value="Genomic_DNA"/>
</dbReference>
<comment type="similarity">
    <text evidence="2 6">Belongs to the transposase mutator family.</text>
</comment>
<protein>
    <recommendedName>
        <fullName evidence="6">Mutator family transposase</fullName>
    </recommendedName>
</protein>
<dbReference type="InterPro" id="IPR001207">
    <property type="entry name" value="Transposase_mutator"/>
</dbReference>
<dbReference type="GO" id="GO:0003677">
    <property type="term" value="F:DNA binding"/>
    <property type="evidence" value="ECO:0007669"/>
    <property type="project" value="UniProtKB-UniRule"/>
</dbReference>
<dbReference type="STRING" id="1400863.BN873_660004"/>
<accession>W6MBY5</accession>
<dbReference type="Pfam" id="PF00872">
    <property type="entry name" value="Transposase_mut"/>
    <property type="match status" value="1"/>
</dbReference>
<keyword evidence="5 6" id="KW-0233">DNA recombination</keyword>
<evidence type="ECO:0000256" key="4">
    <source>
        <dbReference type="ARBA" id="ARBA00023125"/>
    </source>
</evidence>
<dbReference type="GO" id="GO:0004803">
    <property type="term" value="F:transposase activity"/>
    <property type="evidence" value="ECO:0007669"/>
    <property type="project" value="UniProtKB-UniRule"/>
</dbReference>
<comment type="caution">
    <text evidence="7">The sequence shown here is derived from an EMBL/GenBank/DDBJ whole genome shotgun (WGS) entry which is preliminary data.</text>
</comment>
<dbReference type="AlphaFoldDB" id="W6MBY5"/>
<dbReference type="Proteomes" id="UP000035760">
    <property type="component" value="Unassembled WGS sequence"/>
</dbReference>
<evidence type="ECO:0000256" key="3">
    <source>
        <dbReference type="ARBA" id="ARBA00022578"/>
    </source>
</evidence>
<dbReference type="OrthoDB" id="9793302at2"/>
<reference evidence="7" key="2">
    <citation type="submission" date="2014-03" db="EMBL/GenBank/DDBJ databases">
        <title>Candidatus Competibacter-lineage genomes retrieved from metagenomes reveal functional metabolic diversity.</title>
        <authorList>
            <person name="McIlroy S.J."/>
            <person name="Albertsen M."/>
            <person name="Andresen E.K."/>
            <person name="Saunders A.M."/>
            <person name="Kristiansen R."/>
            <person name="Stokholm-Bjerregaard M."/>
            <person name="Nielsen K.L."/>
            <person name="Nielsen P.H."/>
        </authorList>
    </citation>
    <scope>NUCLEOTIDE SEQUENCE</scope>
    <source>
        <strain evidence="7">Run_A_D11</strain>
    </source>
</reference>
<gene>
    <name evidence="7" type="ORF">BN873_660004</name>
</gene>
<evidence type="ECO:0000256" key="6">
    <source>
        <dbReference type="RuleBase" id="RU365089"/>
    </source>
</evidence>
<keyword evidence="4 6" id="KW-0238">DNA-binding</keyword>
<dbReference type="GO" id="GO:0006313">
    <property type="term" value="P:DNA transposition"/>
    <property type="evidence" value="ECO:0007669"/>
    <property type="project" value="UniProtKB-UniRule"/>
</dbReference>
<comment type="function">
    <text evidence="1 6">Required for the transposition of the insertion element.</text>
</comment>